<evidence type="ECO:0000313" key="1">
    <source>
        <dbReference type="EMBL" id="AXA35044.1"/>
    </source>
</evidence>
<accession>A0A2Z4Y1Z1</accession>
<dbReference type="KEGG" id="schv:BRCON_0267"/>
<name>A0A2Z4Y1Z1_SUMC1</name>
<dbReference type="EMBL" id="CP030759">
    <property type="protein sequence ID" value="AXA35044.1"/>
    <property type="molecule type" value="Genomic_DNA"/>
</dbReference>
<reference evidence="1 2" key="1">
    <citation type="submission" date="2018-05" db="EMBL/GenBank/DDBJ databases">
        <title>A metagenomic window into the 2 km-deep terrestrial subsurface aquifer revealed taxonomically and functionally diverse microbial community comprising novel uncultured bacterial lineages.</title>
        <authorList>
            <person name="Kadnikov V.V."/>
            <person name="Mardanov A.V."/>
            <person name="Beletsky A.V."/>
            <person name="Banks D."/>
            <person name="Pimenov N.V."/>
            <person name="Frank Y.A."/>
            <person name="Karnachuk O.V."/>
            <person name="Ravin N.V."/>
        </authorList>
    </citation>
    <scope>NUCLEOTIDE SEQUENCE [LARGE SCALE GENOMIC DNA]</scope>
    <source>
        <strain evidence="1">BY</strain>
    </source>
</reference>
<proteinExistence type="predicted"/>
<dbReference type="AlphaFoldDB" id="A0A2Z4Y1Z1"/>
<sequence length="41" mass="4640">MALCSSCTRFYAEISLACLQIKSKERTKRYVNAGFRGALPR</sequence>
<gene>
    <name evidence="1" type="ORF">BRCON_0267</name>
</gene>
<dbReference type="Proteomes" id="UP000262583">
    <property type="component" value="Chromosome"/>
</dbReference>
<protein>
    <submittedName>
        <fullName evidence="1">Uncharacterized protein</fullName>
    </submittedName>
</protein>
<organism evidence="1 2">
    <name type="scientific">Sumerlaea chitinivorans</name>
    <dbReference type="NCBI Taxonomy" id="2250252"/>
    <lineage>
        <taxon>Bacteria</taxon>
        <taxon>Candidatus Sumerlaeota</taxon>
        <taxon>Candidatus Sumerlaeia</taxon>
        <taxon>Candidatus Sumerlaeales</taxon>
        <taxon>Candidatus Sumerlaeaceae</taxon>
        <taxon>Candidatus Sumerlaea</taxon>
    </lineage>
</organism>
<evidence type="ECO:0000313" key="2">
    <source>
        <dbReference type="Proteomes" id="UP000262583"/>
    </source>
</evidence>